<dbReference type="Gene3D" id="3.40.50.300">
    <property type="entry name" value="P-loop containing nucleotide triphosphate hydrolases"/>
    <property type="match status" value="1"/>
</dbReference>
<dbReference type="PROSITE" id="PS51219">
    <property type="entry name" value="DPCK"/>
    <property type="match status" value="1"/>
</dbReference>
<keyword evidence="2 3" id="KW-0067">ATP-binding</keyword>
<dbReference type="GO" id="GO:0004140">
    <property type="term" value="F:dephospho-CoA kinase activity"/>
    <property type="evidence" value="ECO:0007669"/>
    <property type="project" value="UniProtKB-EC"/>
</dbReference>
<gene>
    <name evidence="3" type="primary">coaE</name>
    <name evidence="5" type="ORF">DP131_07640</name>
</gene>
<reference evidence="5 6" key="1">
    <citation type="submission" date="2018-06" db="EMBL/GenBank/DDBJ databases">
        <title>Genome conservation of Clostridium tetani.</title>
        <authorList>
            <person name="Bruggemann H."/>
            <person name="Popoff M.R."/>
        </authorList>
    </citation>
    <scope>NUCLEOTIDE SEQUENCE [LARGE SCALE GENOMIC DNA]</scope>
    <source>
        <strain evidence="5 6">63.05</strain>
    </source>
</reference>
<feature type="binding site" evidence="3">
    <location>
        <begin position="39"/>
        <end position="44"/>
    </location>
    <ligand>
        <name>ATP</name>
        <dbReference type="ChEBI" id="CHEBI:30616"/>
    </ligand>
</feature>
<evidence type="ECO:0000256" key="1">
    <source>
        <dbReference type="ARBA" id="ARBA00022741"/>
    </source>
</evidence>
<comment type="subcellular location">
    <subcellularLocation>
        <location evidence="3">Cytoplasm</location>
    </subcellularLocation>
</comment>
<comment type="catalytic activity">
    <reaction evidence="3">
        <text>3'-dephospho-CoA + ATP = ADP + CoA + H(+)</text>
        <dbReference type="Rhea" id="RHEA:18245"/>
        <dbReference type="ChEBI" id="CHEBI:15378"/>
        <dbReference type="ChEBI" id="CHEBI:30616"/>
        <dbReference type="ChEBI" id="CHEBI:57287"/>
        <dbReference type="ChEBI" id="CHEBI:57328"/>
        <dbReference type="ChEBI" id="CHEBI:456216"/>
        <dbReference type="EC" id="2.7.1.24"/>
    </reaction>
</comment>
<dbReference type="SUPFAM" id="SSF52540">
    <property type="entry name" value="P-loop containing nucleoside triphosphate hydrolases"/>
    <property type="match status" value="1"/>
</dbReference>
<keyword evidence="3 5" id="KW-0418">Kinase</keyword>
<evidence type="ECO:0000256" key="4">
    <source>
        <dbReference type="NCBIfam" id="TIGR00152"/>
    </source>
</evidence>
<accession>A0ABY0EP58</accession>
<dbReference type="InterPro" id="IPR027417">
    <property type="entry name" value="P-loop_NTPase"/>
</dbReference>
<protein>
    <recommendedName>
        <fullName evidence="3 4">Dephospho-CoA kinase</fullName>
        <ecNumber evidence="3 4">2.7.1.24</ecNumber>
    </recommendedName>
    <alternativeName>
        <fullName evidence="3">Dephosphocoenzyme A kinase</fullName>
    </alternativeName>
</protein>
<evidence type="ECO:0000256" key="3">
    <source>
        <dbReference type="HAMAP-Rule" id="MF_00376"/>
    </source>
</evidence>
<dbReference type="EC" id="2.7.1.24" evidence="3 4"/>
<keyword evidence="3" id="KW-0173">Coenzyme A biosynthesis</keyword>
<evidence type="ECO:0000256" key="2">
    <source>
        <dbReference type="ARBA" id="ARBA00022840"/>
    </source>
</evidence>
<comment type="function">
    <text evidence="3">Catalyzes the phosphorylation of the 3'-hydroxyl group of dephosphocoenzyme A to form coenzyme A.</text>
</comment>
<name>A0ABY0EP58_CLOTA</name>
<dbReference type="PANTHER" id="PTHR10695:SF46">
    <property type="entry name" value="BIFUNCTIONAL COENZYME A SYNTHASE-RELATED"/>
    <property type="match status" value="1"/>
</dbReference>
<comment type="caution">
    <text evidence="5">The sequence shown here is derived from an EMBL/GenBank/DDBJ whole genome shotgun (WGS) entry which is preliminary data.</text>
</comment>
<dbReference type="Proteomes" id="UP000290273">
    <property type="component" value="Unassembled WGS sequence"/>
</dbReference>
<dbReference type="EMBL" id="QMAU01000036">
    <property type="protein sequence ID" value="RXI55910.1"/>
    <property type="molecule type" value="Genomic_DNA"/>
</dbReference>
<keyword evidence="3" id="KW-0963">Cytoplasm</keyword>
<dbReference type="NCBIfam" id="TIGR00152">
    <property type="entry name" value="dephospho-CoA kinase"/>
    <property type="match status" value="1"/>
</dbReference>
<comment type="similarity">
    <text evidence="3">Belongs to the CoaE family.</text>
</comment>
<evidence type="ECO:0000313" key="6">
    <source>
        <dbReference type="Proteomes" id="UP000290273"/>
    </source>
</evidence>
<comment type="pathway">
    <text evidence="3">Cofactor biosynthesis; coenzyme A biosynthesis; CoA from (R)-pantothenate: step 5/5.</text>
</comment>
<dbReference type="CDD" id="cd02022">
    <property type="entry name" value="DPCK"/>
    <property type="match status" value="1"/>
</dbReference>
<evidence type="ECO:0000313" key="5">
    <source>
        <dbReference type="EMBL" id="RXI55910.1"/>
    </source>
</evidence>
<dbReference type="HAMAP" id="MF_00376">
    <property type="entry name" value="Dephospho_CoA_kinase"/>
    <property type="match status" value="1"/>
</dbReference>
<dbReference type="Pfam" id="PF01121">
    <property type="entry name" value="CoaE"/>
    <property type="match status" value="1"/>
</dbReference>
<organism evidence="5 6">
    <name type="scientific">Clostridium tetani</name>
    <dbReference type="NCBI Taxonomy" id="1513"/>
    <lineage>
        <taxon>Bacteria</taxon>
        <taxon>Bacillati</taxon>
        <taxon>Bacillota</taxon>
        <taxon>Clostridia</taxon>
        <taxon>Eubacteriales</taxon>
        <taxon>Clostridiaceae</taxon>
        <taxon>Clostridium</taxon>
    </lineage>
</organism>
<keyword evidence="3 5" id="KW-0808">Transferase</keyword>
<sequence length="227" mass="26627">MKEKIGMMLSDVDLEWLKEKYCVKNKGKFFKIGLTGGIASGKSTISNMFKSRGIDVIDADKIAREVLEKYPSILEYIKENFGEQYIDEFGNLNRREFGNHIFSISKEERKKYENIIMPYIKLEIENQFKLYEKIGKKVCLLDAPLLIEQGMQKDLDFTLLSWVNKKIQIKRVGIRDNLQENEILNRIEAQIPLDEKRELVDFIIDNSNTIEETKVQVEKLFQFINCL</sequence>
<dbReference type="InterPro" id="IPR001977">
    <property type="entry name" value="Depp_CoAkinase"/>
</dbReference>
<keyword evidence="1 3" id="KW-0547">Nucleotide-binding</keyword>
<dbReference type="PANTHER" id="PTHR10695">
    <property type="entry name" value="DEPHOSPHO-COA KINASE-RELATED"/>
    <property type="match status" value="1"/>
</dbReference>
<proteinExistence type="inferred from homology"/>